<proteinExistence type="predicted"/>
<evidence type="ECO:0000313" key="2">
    <source>
        <dbReference type="Proteomes" id="UP000324832"/>
    </source>
</evidence>
<sequence length="105" mass="11836">MNGTTKATGYRMLSMECAVHEGTDAVFDRGIAGRTRHGSDPTRDIDKRSPTRAFLKYCAILSNGISHLRWQRRWFVLYDDGELTYSLDEHVAITLLGKDESGKTV</sequence>
<evidence type="ECO:0000313" key="1">
    <source>
        <dbReference type="EMBL" id="VVC88874.1"/>
    </source>
</evidence>
<accession>A0A5E4PUB9</accession>
<gene>
    <name evidence="1" type="ORF">LSINAPIS_LOCUS2135</name>
</gene>
<dbReference type="AlphaFoldDB" id="A0A5E4PUB9"/>
<dbReference type="Proteomes" id="UP000324832">
    <property type="component" value="Unassembled WGS sequence"/>
</dbReference>
<protein>
    <recommendedName>
        <fullName evidence="3">PH domain-containing protein</fullName>
    </recommendedName>
</protein>
<dbReference type="SUPFAM" id="SSF50729">
    <property type="entry name" value="PH domain-like"/>
    <property type="match status" value="1"/>
</dbReference>
<dbReference type="EMBL" id="FZQP02000404">
    <property type="protein sequence ID" value="VVC88874.1"/>
    <property type="molecule type" value="Genomic_DNA"/>
</dbReference>
<organism evidence="1 2">
    <name type="scientific">Leptidea sinapis</name>
    <dbReference type="NCBI Taxonomy" id="189913"/>
    <lineage>
        <taxon>Eukaryota</taxon>
        <taxon>Metazoa</taxon>
        <taxon>Ecdysozoa</taxon>
        <taxon>Arthropoda</taxon>
        <taxon>Hexapoda</taxon>
        <taxon>Insecta</taxon>
        <taxon>Pterygota</taxon>
        <taxon>Neoptera</taxon>
        <taxon>Endopterygota</taxon>
        <taxon>Lepidoptera</taxon>
        <taxon>Glossata</taxon>
        <taxon>Ditrysia</taxon>
        <taxon>Papilionoidea</taxon>
        <taxon>Pieridae</taxon>
        <taxon>Dismorphiinae</taxon>
        <taxon>Leptidea</taxon>
    </lineage>
</organism>
<keyword evidence="2" id="KW-1185">Reference proteome</keyword>
<reference evidence="1 2" key="1">
    <citation type="submission" date="2017-07" db="EMBL/GenBank/DDBJ databases">
        <authorList>
            <person name="Talla V."/>
            <person name="Backstrom N."/>
        </authorList>
    </citation>
    <scope>NUCLEOTIDE SEQUENCE [LARGE SCALE GENOMIC DNA]</scope>
</reference>
<evidence type="ECO:0008006" key="3">
    <source>
        <dbReference type="Google" id="ProtNLM"/>
    </source>
</evidence>
<name>A0A5E4PUB9_9NEOP</name>